<dbReference type="NCBIfam" id="TIGR01353">
    <property type="entry name" value="dGTP_triPase"/>
    <property type="match status" value="1"/>
</dbReference>
<evidence type="ECO:0000256" key="1">
    <source>
        <dbReference type="ARBA" id="ARBA00022801"/>
    </source>
</evidence>
<gene>
    <name evidence="3" type="ORF">EV694_2028</name>
</gene>
<dbReference type="InterPro" id="IPR023293">
    <property type="entry name" value="dGTP_triP_hydro_central_sf"/>
</dbReference>
<dbReference type="Gene3D" id="1.10.3210.10">
    <property type="entry name" value="Hypothetical protein af1432"/>
    <property type="match status" value="1"/>
</dbReference>
<dbReference type="Pfam" id="PF01966">
    <property type="entry name" value="HD"/>
    <property type="match status" value="1"/>
</dbReference>
<sequence>MFNWQQLLHSQRIGGENRGSKEFAFDSDYKRIVTSPAFRRLQDKTQVFPLERHDFVHTRLTHSIEVAMLARELATNIIQYYKGEDAPILNERKEDICRILECASLLHDIGNPPFGHFGEDIIRHWFASHLAPMLQQKMLENINIEYFLAHYLSDFIEFDGNAQALRIITKLHNFSGDPGMHLTAATINTMIKYTRSSTEAYDKQNAKLVEKKMGYFQAEQKIFEKVTALTGVEKARHPLTFILEAADDIAYLTADIEDALKKELFSFDFFKQKLTEFNQQWENLKDPKDNDKNKYLNEVHKQQTKNQEDGNQEELINQCFFDIRKKLIYAASFSFNHHYSAIMQGNYNADLFKGSWAETLHKFLRQFALKHIFSNKHILKLEISGHSVLTFLLNKFVAAVLPYADLNNIHNKLDKKLVALISESHKQIYQRFATKHQDDPHYLLYLRLLMVTDFISGMTDSYAHDLYTTLSGYHI</sequence>
<dbReference type="SUPFAM" id="SSF109604">
    <property type="entry name" value="HD-domain/PDEase-like"/>
    <property type="match status" value="1"/>
</dbReference>
<dbReference type="Proteomes" id="UP000294702">
    <property type="component" value="Unassembled WGS sequence"/>
</dbReference>
<dbReference type="InterPro" id="IPR027432">
    <property type="entry name" value="dGTP_triphosphohydrolase_C"/>
</dbReference>
<dbReference type="RefSeq" id="WP_132692061.1">
    <property type="nucleotide sequence ID" value="NZ_SMFT01000006.1"/>
</dbReference>
<evidence type="ECO:0000313" key="3">
    <source>
        <dbReference type="EMBL" id="TCJ94794.1"/>
    </source>
</evidence>
<dbReference type="PROSITE" id="PS51831">
    <property type="entry name" value="HD"/>
    <property type="match status" value="1"/>
</dbReference>
<dbReference type="PANTHER" id="PTHR11373:SF32">
    <property type="entry name" value="DEOXYGUANOSINETRIPHOSPHATE TRIPHOSPHOHYDROLASE"/>
    <property type="match status" value="1"/>
</dbReference>
<evidence type="ECO:0000313" key="4">
    <source>
        <dbReference type="Proteomes" id="UP000294702"/>
    </source>
</evidence>
<reference evidence="3 4" key="1">
    <citation type="submission" date="2019-03" db="EMBL/GenBank/DDBJ databases">
        <title>Genomic Encyclopedia of Type Strains, Phase IV (KMG-IV): sequencing the most valuable type-strain genomes for metagenomic binning, comparative biology and taxonomic classification.</title>
        <authorList>
            <person name="Goeker M."/>
        </authorList>
    </citation>
    <scope>NUCLEOTIDE SEQUENCE [LARGE SCALE GENOMIC DNA]</scope>
    <source>
        <strain evidence="3 4">DSM 15534</strain>
    </source>
</reference>
<dbReference type="OrthoDB" id="9803619at2"/>
<dbReference type="InterPro" id="IPR006674">
    <property type="entry name" value="HD_domain"/>
</dbReference>
<dbReference type="SMART" id="SM00471">
    <property type="entry name" value="HDc"/>
    <property type="match status" value="1"/>
</dbReference>
<dbReference type="PANTHER" id="PTHR11373">
    <property type="entry name" value="DEOXYNUCLEOSIDE TRIPHOSPHATE TRIPHOSPHOHYDROLASE"/>
    <property type="match status" value="1"/>
</dbReference>
<keyword evidence="1" id="KW-0378">Hydrolase</keyword>
<dbReference type="CDD" id="cd00077">
    <property type="entry name" value="HDc"/>
    <property type="match status" value="1"/>
</dbReference>
<dbReference type="EMBL" id="SMFT01000006">
    <property type="protein sequence ID" value="TCJ94794.1"/>
    <property type="molecule type" value="Genomic_DNA"/>
</dbReference>
<feature type="domain" description="HD" evidence="2">
    <location>
        <begin position="59"/>
        <end position="252"/>
    </location>
</feature>
<dbReference type="GO" id="GO:0008832">
    <property type="term" value="F:dGTPase activity"/>
    <property type="evidence" value="ECO:0007669"/>
    <property type="project" value="TreeGrafter"/>
</dbReference>
<evidence type="ECO:0000259" key="2">
    <source>
        <dbReference type="PROSITE" id="PS51831"/>
    </source>
</evidence>
<comment type="caution">
    <text evidence="3">The sequence shown here is derived from an EMBL/GenBank/DDBJ whole genome shotgun (WGS) entry which is preliminary data.</text>
</comment>
<proteinExistence type="predicted"/>
<accession>A0A4R1FN33</accession>
<protein>
    <submittedName>
        <fullName evidence="3">dGTPase</fullName>
    </submittedName>
</protein>
<organism evidence="3 4">
    <name type="scientific">Volucribacter psittacicida</name>
    <dbReference type="NCBI Taxonomy" id="203482"/>
    <lineage>
        <taxon>Bacteria</taxon>
        <taxon>Pseudomonadati</taxon>
        <taxon>Pseudomonadota</taxon>
        <taxon>Gammaproteobacteria</taxon>
        <taxon>Pasteurellales</taxon>
        <taxon>Pasteurellaceae</taxon>
        <taxon>Volucribacter</taxon>
    </lineage>
</organism>
<dbReference type="InterPro" id="IPR006261">
    <property type="entry name" value="dGTPase"/>
</dbReference>
<dbReference type="Gene3D" id="1.10.3550.10">
    <property type="entry name" value="eoxyguanosinetriphosphate triphosphohydrolase domain-like"/>
    <property type="match status" value="1"/>
</dbReference>
<dbReference type="InterPro" id="IPR050135">
    <property type="entry name" value="dGTPase-like"/>
</dbReference>
<dbReference type="InterPro" id="IPR003607">
    <property type="entry name" value="HD/PDEase_dom"/>
</dbReference>
<dbReference type="Gene3D" id="1.10.3410.10">
    <property type="entry name" value="putative deoxyguanosinetriphosphate triphosphohydrolase like domain"/>
    <property type="match status" value="1"/>
</dbReference>
<dbReference type="GO" id="GO:0006203">
    <property type="term" value="P:dGTP catabolic process"/>
    <property type="evidence" value="ECO:0007669"/>
    <property type="project" value="TreeGrafter"/>
</dbReference>
<name>A0A4R1FN33_9PAST</name>
<dbReference type="AlphaFoldDB" id="A0A4R1FN33"/>
<keyword evidence="4" id="KW-1185">Reference proteome</keyword>